<name>A0A2J6Q1M3_9HELO</name>
<gene>
    <name evidence="2" type="ORF">NA56DRAFT_186674</name>
</gene>
<evidence type="ECO:0000313" key="2">
    <source>
        <dbReference type="EMBL" id="PMD20171.1"/>
    </source>
</evidence>
<organism evidence="2 3">
    <name type="scientific">Hyaloscypha hepaticicola</name>
    <dbReference type="NCBI Taxonomy" id="2082293"/>
    <lineage>
        <taxon>Eukaryota</taxon>
        <taxon>Fungi</taxon>
        <taxon>Dikarya</taxon>
        <taxon>Ascomycota</taxon>
        <taxon>Pezizomycotina</taxon>
        <taxon>Leotiomycetes</taxon>
        <taxon>Helotiales</taxon>
        <taxon>Hyaloscyphaceae</taxon>
        <taxon>Hyaloscypha</taxon>
    </lineage>
</organism>
<dbReference type="Proteomes" id="UP000235672">
    <property type="component" value="Unassembled WGS sequence"/>
</dbReference>
<feature type="compositionally biased region" description="Basic and acidic residues" evidence="1">
    <location>
        <begin position="81"/>
        <end position="90"/>
    </location>
</feature>
<protein>
    <submittedName>
        <fullName evidence="2">Uncharacterized protein</fullName>
    </submittedName>
</protein>
<evidence type="ECO:0000256" key="1">
    <source>
        <dbReference type="SAM" id="MobiDB-lite"/>
    </source>
</evidence>
<reference evidence="2 3" key="1">
    <citation type="submission" date="2016-05" db="EMBL/GenBank/DDBJ databases">
        <title>A degradative enzymes factory behind the ericoid mycorrhizal symbiosis.</title>
        <authorList>
            <consortium name="DOE Joint Genome Institute"/>
            <person name="Martino E."/>
            <person name="Morin E."/>
            <person name="Grelet G."/>
            <person name="Kuo A."/>
            <person name="Kohler A."/>
            <person name="Daghino S."/>
            <person name="Barry K."/>
            <person name="Choi C."/>
            <person name="Cichocki N."/>
            <person name="Clum A."/>
            <person name="Copeland A."/>
            <person name="Hainaut M."/>
            <person name="Haridas S."/>
            <person name="Labutti K."/>
            <person name="Lindquist E."/>
            <person name="Lipzen A."/>
            <person name="Khouja H.-R."/>
            <person name="Murat C."/>
            <person name="Ohm R."/>
            <person name="Olson A."/>
            <person name="Spatafora J."/>
            <person name="Veneault-Fourrey C."/>
            <person name="Henrissat B."/>
            <person name="Grigoriev I."/>
            <person name="Martin F."/>
            <person name="Perotto S."/>
        </authorList>
    </citation>
    <scope>NUCLEOTIDE SEQUENCE [LARGE SCALE GENOMIC DNA]</scope>
    <source>
        <strain evidence="2 3">UAMH 7357</strain>
    </source>
</reference>
<dbReference type="EMBL" id="KZ613486">
    <property type="protein sequence ID" value="PMD20171.1"/>
    <property type="molecule type" value="Genomic_DNA"/>
</dbReference>
<feature type="region of interest" description="Disordered" evidence="1">
    <location>
        <begin position="1"/>
        <end position="28"/>
    </location>
</feature>
<accession>A0A2J6Q1M3</accession>
<keyword evidence="3" id="KW-1185">Reference proteome</keyword>
<proteinExistence type="predicted"/>
<feature type="region of interest" description="Disordered" evidence="1">
    <location>
        <begin position="66"/>
        <end position="105"/>
    </location>
</feature>
<evidence type="ECO:0000313" key="3">
    <source>
        <dbReference type="Proteomes" id="UP000235672"/>
    </source>
</evidence>
<sequence length="176" mass="19566">MGAAINEGEDVTGPARPQEEEKLVGSHEQIYLGEEKSLFIRIRKMAPGPHVHDFVNISIGPRLSWQQQIPDRSSRVPSSDSESRNSRRDGTSNSTDSMNGHSNRLVGGRVVEGGRILQSCPTQQIGRPYKCPISLPRVRTLRPLTSQEREGCKRQEIRIRRREKTASLRTGGAAVS</sequence>
<dbReference type="AlphaFoldDB" id="A0A2J6Q1M3"/>
<feature type="compositionally biased region" description="Polar residues" evidence="1">
    <location>
        <begin position="91"/>
        <end position="102"/>
    </location>
</feature>